<feature type="compositionally biased region" description="Acidic residues" evidence="1">
    <location>
        <begin position="1778"/>
        <end position="1800"/>
    </location>
</feature>
<evidence type="ECO:0000313" key="4">
    <source>
        <dbReference type="Ensembl" id="ENSOMYP00000143520.1"/>
    </source>
</evidence>
<feature type="compositionally biased region" description="Acidic residues" evidence="1">
    <location>
        <begin position="2501"/>
        <end position="2510"/>
    </location>
</feature>
<protein>
    <submittedName>
        <fullName evidence="4">Microtubule-associated protein 1Aa</fullName>
    </submittedName>
</protein>
<feature type="compositionally biased region" description="Acidic residues" evidence="1">
    <location>
        <begin position="1192"/>
        <end position="1203"/>
    </location>
</feature>
<dbReference type="Proteomes" id="UP000694395">
    <property type="component" value="Chromosome 26"/>
</dbReference>
<feature type="compositionally biased region" description="Polar residues" evidence="1">
    <location>
        <begin position="1274"/>
        <end position="1286"/>
    </location>
</feature>
<feature type="region of interest" description="Disordered" evidence="1">
    <location>
        <begin position="2183"/>
        <end position="2203"/>
    </location>
</feature>
<feature type="compositionally biased region" description="Basic residues" evidence="1">
    <location>
        <begin position="648"/>
        <end position="663"/>
    </location>
</feature>
<feature type="compositionally biased region" description="Acidic residues" evidence="1">
    <location>
        <begin position="2458"/>
        <end position="2467"/>
    </location>
</feature>
<feature type="region of interest" description="Disordered" evidence="1">
    <location>
        <begin position="1972"/>
        <end position="2011"/>
    </location>
</feature>
<dbReference type="GO" id="GO:0030425">
    <property type="term" value="C:dendrite"/>
    <property type="evidence" value="ECO:0007669"/>
    <property type="project" value="TreeGrafter"/>
</dbReference>
<feature type="compositionally biased region" description="Basic and acidic residues" evidence="1">
    <location>
        <begin position="944"/>
        <end position="954"/>
    </location>
</feature>
<dbReference type="InterPro" id="IPR057480">
    <property type="entry name" value="MAP1A/B/S-like_MBL"/>
</dbReference>
<feature type="compositionally biased region" description="Low complexity" evidence="1">
    <location>
        <begin position="2517"/>
        <end position="2531"/>
    </location>
</feature>
<feature type="compositionally biased region" description="Basic and acidic residues" evidence="1">
    <location>
        <begin position="869"/>
        <end position="878"/>
    </location>
</feature>
<feature type="compositionally biased region" description="Polar residues" evidence="1">
    <location>
        <begin position="2709"/>
        <end position="2718"/>
    </location>
</feature>
<feature type="region of interest" description="Disordered" evidence="1">
    <location>
        <begin position="818"/>
        <end position="878"/>
    </location>
</feature>
<reference evidence="4" key="2">
    <citation type="submission" date="2025-08" db="UniProtKB">
        <authorList>
            <consortium name="Ensembl"/>
        </authorList>
    </citation>
    <scope>IDENTIFICATION</scope>
</reference>
<feature type="compositionally biased region" description="Acidic residues" evidence="1">
    <location>
        <begin position="1645"/>
        <end position="1672"/>
    </location>
</feature>
<dbReference type="InterPro" id="IPR036866">
    <property type="entry name" value="RibonucZ/Hydroxyglut_hydro"/>
</dbReference>
<feature type="compositionally biased region" description="Basic and acidic residues" evidence="1">
    <location>
        <begin position="664"/>
        <end position="730"/>
    </location>
</feature>
<evidence type="ECO:0000259" key="2">
    <source>
        <dbReference type="Pfam" id="PF23415"/>
    </source>
</evidence>
<feature type="compositionally biased region" description="Basic and acidic residues" evidence="1">
    <location>
        <begin position="1627"/>
        <end position="1644"/>
    </location>
</feature>
<feature type="compositionally biased region" description="Basic and acidic residues" evidence="1">
    <location>
        <begin position="586"/>
        <end position="624"/>
    </location>
</feature>
<feature type="compositionally biased region" description="Basic and acidic residues" evidence="1">
    <location>
        <begin position="1801"/>
        <end position="1811"/>
    </location>
</feature>
<accession>A0A8K9Y4R4</accession>
<feature type="compositionally biased region" description="Basic and acidic residues" evidence="1">
    <location>
        <begin position="1751"/>
        <end position="1764"/>
    </location>
</feature>
<feature type="compositionally biased region" description="Acidic residues" evidence="1">
    <location>
        <begin position="1883"/>
        <end position="1902"/>
    </location>
</feature>
<proteinExistence type="predicted"/>
<dbReference type="GO" id="GO:0008017">
    <property type="term" value="F:microtubule binding"/>
    <property type="evidence" value="ECO:0007669"/>
    <property type="project" value="InterPro"/>
</dbReference>
<sequence length="2931" mass="324506">MEMEKDPAYTRRAVAMEIPVAAASLSVAPGEPEEQREPALPFQHRGQHHRTRPPFNHGRFYMLIVIGEISTDHHLQSAKKHIKQGLRSWDIDLTLCDLNRELQLFATRHSAQFSSEVKGQRTLQYKSDVLETVVLVNPSEETTASEIRSLITDSAGHKLLVLSGQSSEQGGDITLQGGAFTWRHFSDIISDPGVTEVLSNSASDQRPRLTVSCLGDGGWSSLGHSQEQQHLQNLLEYRLNPEPTLPDMEGVAEFTEYVSETVDVPSPFDNLEPPTSGGFLKLSKPCCYIFPGGRGDSALFAVNGFNILVDGGSERRSCFWKLVRHLDRIDSVLLTHIGADNLPGINGLLQRKIAEQEEEQSQGSGGSNTYGDWMKNLISPELGVVFFNVPEKLRMPESTLKVKRSIEEASLTLQYLNKLGIKSEPLYRVVSNTIEPITLFHKLGVGKLDMYILNPVKESKEMQFLMQKWAGNSKAKTGIVMSNGKEGEISVPYLTSVTALIVWIPHSPTEKIVRVLFPGNAPQNKILEGLEKLKHLDFLRYPVATQKDISSGAPPPIIKQTKMRSRTESKESLKSSTKTQLASKASKKEAKGQEEESKNDSAKENKIEKKEEKKEKKVKSESAKATKSTKATKQQQNSEAVPEAAKLERKKLSKEKTLRKHSKERPSKMEEKKDKEKKEISKLKKEDNKREVKKDDTAKKEEKKETKAVKEEKKKDLSKPELRKITKPDLKPFTPEVRKTLHKANKTQAKPKTDKTDKNITAKPVKEKTAEKKSVPKKAPPKSAAAALADGSVVSSPEDLTKDFEALKRDELSKLGSEPIQNDVMSGCPAFTDSKLPVEGITTKSPANLGEKFEDEGADMDDGDDDGEEYNKESDVLKKGADVGKLQDIKINAGMDRKYEDEMEKYDDDYSTKGDMNSKKSVSSEEEGDVIEKADLEGIEDYEDKYNSEKDKKEWDTKSTDFKSFSTAVASGQTTTAASEQVSFIQDETIPAYSETEQTISDEEIHEEPEDRIPHLRYDVASCDITVPDVPGSFDSVYGVREMRASATSDASDFKAKGFVGRHDPVLAAYPSIITAPLAEEEHISSATSITEYDKLSSFATSMADDQSIASVTAPQTETETGRSSLHLDTVNSIPYRTEATHGKDYLHSAGTISPTSSLEEDKNFSSPPSKEYQPFVTEMEAGRKTKPVHEEYDEEEDEDDDQTPNVDIPLGKLQEGYEQATAAMLLQDKDKSPSTAFAPPSPPSFSSGFKPSTMFEGEERCLSPGDSTGKLASPTQSVPISSGYSPTEEKKNNKMDNTETELHKMGLSGDKTPFEESDEDDDDDDYYEKRDLKPCVKAKYLEQKEGRFLDDESPQEEKLSERDKGLAEDDIKSKYLQNKPGLTDETQFSGYMEQTTKPQIMHSDEQDEVEEDDEDDVVQPSGTGSRALSVEQSKLDSEDDKKDAAISRKKNHVTLKEPEKSVQFNLYDFPEREGREKRSEEEIRQDTPYVHGKTFSYSDIYDNKTSYQKDQSEKMGKDSMKEMDIQKKDSAFPSDKEGFTSSHGKDVSSSSSSSSPFPWLHGSESIEKISEPRGYSRESRFPSMADRPEASTTSLSSERDSSPYKVHSDYTSVTGSAAAKPSSMSYHDKEVELEIDMRKLTARDEEDYDDYDEEDDEEEDEDDEEEDAIDSDMEKGAKEKSEKEVKSPFIDGVSSKQPQFMVSMAGYGYNSQTKPTSPDSMSTEEPEFMVSMAGYGYNSQAKPTSPDCVSSKETDFTDSKLPDEGITTKSPAKLGETFEDEGADMDDDEDDDDDDEEEYNKERDVLKKCADGYSSQAKPTSPDRLSSKEPEFMVSMAGYGYNSQAKPTSPDGMSSKETDFTDSKLPDEVITTKSPAKLGEKSEDEGADMDDDDDDDDDEEYNKERDTHSQAKPISPDGMSSNEPEFMVSMAGYGYNSQAKPTTPPSSTTCKGDMGATAFSGYSSGFDYSYGGEKDTFQSSQMKDKEGKDDYFHSERADGGKKTGDTVGVSSGFHYTTTSATAYSSSSSYSYSSSTSGPSLSTSRQFGEELETPANASDHIFKHDTDSAGFEYSSFKDEHGSFKDEHASFKDEHISFKDEHGSFKDEHASFKDEHASFKDEHASFKDEHISFKDEHGSFKDEHASFKDEHTSFKDEHGSFKDEHASFKDEHASFKDKHASFKDEHSSFKEEHSPAMDSSPFSSSCGMVKNEYLEVSEKQMTMATTTTAESTSRLARFSPHSPFEEIKPFHSHSSASSSEDKKEHVASMEGSVVNKSPQSDCFYKPEWADESKLQAAGGYGPFSQSPKEKDAIAMGLFGVTSSPRPDSTGKHYFENSDSTEEEDDEEGYMREMGLSFSEKHGSSTTTSGKIDGAGLPDVLTSYIPSSLLPTKPDTVNGPMKVSSMSSPISAGPAASCVSPGLGTAEEKKVRGSYEWNMQKPQMDMVPGDSPPHYRHEDEFEEECEMEPECPPRPLSLSSTDHTFGSPFYTEASCRGEAGGRDDDDDSDLELPPEMGASSSTSSSKASPGYSSSEHRHRKGDLSPSFINPSMQQQSSDEEDEERGRRSDQSQEGDEHDLSVKKRANKQPHHPHFQGGSVPHAGTAGLGLAREDTPPTSDSESIPSQSDSDVPPGTKECPFITGNSNMDSDEDTEYLPVDKFSTMGGGHHHSSSSSSSRISPRDPPPAPLMDPFPNPPHPDVCMVDPDALANDQNRATSESPLKKDPKMKSVRKTGKPKSASPARRKRSPMPVKQLPSPRSASLKKKETEKSLRMSHLSDGQGSRDDDLSRSSYNAGRVANGVKSTSGSQRSSSVVPQGPPIYVDLAYIPNHCSSKNVDQEFFKRVRSAYYVVSGNDVGNDEPSRVVLDALLEGKAQWGSNLQVTLIPTHDTDVTREWYQQTHERQQELNIMVLASSSTVVMQDESFPACKIEF</sequence>
<feature type="region of interest" description="Disordered" evidence="1">
    <location>
        <begin position="1142"/>
        <end position="1926"/>
    </location>
</feature>
<dbReference type="GO" id="GO:0005875">
    <property type="term" value="C:microtubule associated complex"/>
    <property type="evidence" value="ECO:0007669"/>
    <property type="project" value="TreeGrafter"/>
</dbReference>
<dbReference type="PANTHER" id="PTHR13843:SF6">
    <property type="entry name" value="MICROTUBULE-ASSOCIATED PROTEIN 1A"/>
    <property type="match status" value="1"/>
</dbReference>
<dbReference type="GO" id="GO:0007409">
    <property type="term" value="P:axonogenesis"/>
    <property type="evidence" value="ECO:0007669"/>
    <property type="project" value="TreeGrafter"/>
</dbReference>
<feature type="domain" description="Microtubule-associated protein 1A/B/S-like MBL-like" evidence="3">
    <location>
        <begin position="265"/>
        <end position="550"/>
    </location>
</feature>
<dbReference type="GO" id="GO:0016358">
    <property type="term" value="P:dendrite development"/>
    <property type="evidence" value="ECO:0007669"/>
    <property type="project" value="TreeGrafter"/>
</dbReference>
<dbReference type="GO" id="GO:0005829">
    <property type="term" value="C:cytosol"/>
    <property type="evidence" value="ECO:0007669"/>
    <property type="project" value="TreeGrafter"/>
</dbReference>
<feature type="compositionally biased region" description="Polar residues" evidence="1">
    <location>
        <begin position="1385"/>
        <end position="1399"/>
    </location>
</feature>
<feature type="compositionally biased region" description="Polar residues" evidence="1">
    <location>
        <begin position="1710"/>
        <end position="1722"/>
    </location>
</feature>
<dbReference type="GO" id="GO:0005874">
    <property type="term" value="C:microtubule"/>
    <property type="evidence" value="ECO:0007669"/>
    <property type="project" value="InterPro"/>
</dbReference>
<feature type="region of interest" description="Disordered" evidence="1">
    <location>
        <begin position="26"/>
        <end position="51"/>
    </location>
</feature>
<feature type="compositionally biased region" description="Basic and acidic residues" evidence="1">
    <location>
        <begin position="1855"/>
        <end position="1868"/>
    </location>
</feature>
<dbReference type="GO" id="GO:0045202">
    <property type="term" value="C:synapse"/>
    <property type="evidence" value="ECO:0007669"/>
    <property type="project" value="TreeGrafter"/>
</dbReference>
<feature type="compositionally biased region" description="Low complexity" evidence="1">
    <location>
        <begin position="2023"/>
        <end position="2044"/>
    </location>
</feature>
<feature type="region of interest" description="Disordered" evidence="1">
    <location>
        <begin position="547"/>
        <end position="798"/>
    </location>
</feature>
<dbReference type="Pfam" id="PF25281">
    <property type="entry name" value="MBL_MAP1B"/>
    <property type="match status" value="1"/>
</dbReference>
<dbReference type="InterPro" id="IPR056617">
    <property type="entry name" value="MAP1B/S_N"/>
</dbReference>
<feature type="compositionally biased region" description="Basic and acidic residues" evidence="1">
    <location>
        <begin position="1181"/>
        <end position="1191"/>
    </location>
</feature>
<reference evidence="4" key="3">
    <citation type="submission" date="2025-09" db="UniProtKB">
        <authorList>
            <consortium name="Ensembl"/>
        </authorList>
    </citation>
    <scope>IDENTIFICATION</scope>
</reference>
<feature type="region of interest" description="Disordered" evidence="1">
    <location>
        <begin position="2386"/>
        <end position="2791"/>
    </location>
</feature>
<feature type="compositionally biased region" description="Basic and acidic residues" evidence="1">
    <location>
        <begin position="1511"/>
        <end position="1547"/>
    </location>
</feature>
<feature type="compositionally biased region" description="Basic and acidic residues" evidence="1">
    <location>
        <begin position="751"/>
        <end position="774"/>
    </location>
</feature>
<feature type="compositionally biased region" description="Acidic residues" evidence="1">
    <location>
        <begin position="1406"/>
        <end position="1418"/>
    </location>
</feature>
<evidence type="ECO:0000256" key="1">
    <source>
        <dbReference type="SAM" id="MobiDB-lite"/>
    </source>
</evidence>
<feature type="compositionally biased region" description="Pro residues" evidence="1">
    <location>
        <begin position="2680"/>
        <end position="2697"/>
    </location>
</feature>
<dbReference type="GO" id="GO:0003779">
    <property type="term" value="F:actin binding"/>
    <property type="evidence" value="ECO:0007669"/>
    <property type="project" value="TreeGrafter"/>
</dbReference>
<organism evidence="4 5">
    <name type="scientific">Oncorhynchus mykiss</name>
    <name type="common">Rainbow trout</name>
    <name type="synonym">Salmo gairdneri</name>
    <dbReference type="NCBI Taxonomy" id="8022"/>
    <lineage>
        <taxon>Eukaryota</taxon>
        <taxon>Metazoa</taxon>
        <taxon>Chordata</taxon>
        <taxon>Craniata</taxon>
        <taxon>Vertebrata</taxon>
        <taxon>Euteleostomi</taxon>
        <taxon>Actinopterygii</taxon>
        <taxon>Neopterygii</taxon>
        <taxon>Teleostei</taxon>
        <taxon>Protacanthopterygii</taxon>
        <taxon>Salmoniformes</taxon>
        <taxon>Salmonidae</taxon>
        <taxon>Salmoninae</taxon>
        <taxon>Oncorhynchus</taxon>
    </lineage>
</organism>
<evidence type="ECO:0000259" key="3">
    <source>
        <dbReference type="Pfam" id="PF25281"/>
    </source>
</evidence>
<dbReference type="Pfam" id="PF23415">
    <property type="entry name" value="MAPB1_N"/>
    <property type="match status" value="1"/>
</dbReference>
<keyword evidence="5" id="KW-1185">Reference proteome</keyword>
<feature type="compositionally biased region" description="Basic and acidic residues" evidence="1">
    <location>
        <begin position="908"/>
        <end position="918"/>
    </location>
</feature>
<feature type="compositionally biased region" description="Basic and acidic residues" evidence="1">
    <location>
        <begin position="1565"/>
        <end position="1581"/>
    </location>
</feature>
<reference evidence="4" key="1">
    <citation type="submission" date="2020-07" db="EMBL/GenBank/DDBJ databases">
        <title>A long reads based de novo assembly of the rainbow trout Arlee double haploid line genome.</title>
        <authorList>
            <person name="Gao G."/>
            <person name="Palti Y."/>
        </authorList>
    </citation>
    <scope>NUCLEOTIDE SEQUENCE [LARGE SCALE GENOMIC DNA]</scope>
</reference>
<feature type="compositionally biased region" description="Basic and acidic residues" evidence="1">
    <location>
        <begin position="1973"/>
        <end position="2005"/>
    </location>
</feature>
<feature type="compositionally biased region" description="Basic and acidic residues" evidence="1">
    <location>
        <begin position="1598"/>
        <end position="1609"/>
    </location>
</feature>
<feature type="compositionally biased region" description="Acidic residues" evidence="1">
    <location>
        <begin position="2337"/>
        <end position="2346"/>
    </location>
</feature>
<feature type="region of interest" description="Disordered" evidence="1">
    <location>
        <begin position="890"/>
        <end position="954"/>
    </location>
</feature>
<feature type="region of interest" description="Disordered" evidence="1">
    <location>
        <begin position="2243"/>
        <end position="2279"/>
    </location>
</feature>
<feature type="domain" description="Microtubule-associated protein 1B/S N-terminal" evidence="2">
    <location>
        <begin position="62"/>
        <end position="260"/>
    </location>
</feature>
<feature type="compositionally biased region" description="Polar residues" evidence="1">
    <location>
        <begin position="1421"/>
        <end position="1433"/>
    </location>
</feature>
<feature type="compositionally biased region" description="Polar residues" evidence="1">
    <location>
        <begin position="1111"/>
        <end position="1124"/>
    </location>
</feature>
<feature type="compositionally biased region" description="Basic and acidic residues" evidence="1">
    <location>
        <begin position="1470"/>
        <end position="1486"/>
    </location>
</feature>
<feature type="compositionally biased region" description="Basic and acidic residues" evidence="1">
    <location>
        <begin position="1288"/>
        <end position="1305"/>
    </location>
</feature>
<dbReference type="Ensembl" id="ENSOMYT00000142689.1">
    <property type="protein sequence ID" value="ENSOMYP00000143520.1"/>
    <property type="gene ID" value="ENSOMYG00000067214.1"/>
</dbReference>
<dbReference type="GO" id="GO:0000226">
    <property type="term" value="P:microtubule cytoskeleton organization"/>
    <property type="evidence" value="ECO:0007669"/>
    <property type="project" value="InterPro"/>
</dbReference>
<feature type="region of interest" description="Disordered" evidence="1">
    <location>
        <begin position="1111"/>
        <end position="1130"/>
    </location>
</feature>
<dbReference type="InterPro" id="IPR026074">
    <property type="entry name" value="MAP1"/>
</dbReference>
<feature type="region of interest" description="Disordered" evidence="1">
    <location>
        <begin position="2023"/>
        <end position="2062"/>
    </location>
</feature>
<dbReference type="GO" id="GO:0043025">
    <property type="term" value="C:neuronal cell body"/>
    <property type="evidence" value="ECO:0007669"/>
    <property type="project" value="TreeGrafter"/>
</dbReference>
<feature type="compositionally biased region" description="Basic and acidic residues" evidence="1">
    <location>
        <begin position="1328"/>
        <end position="1374"/>
    </location>
</feature>
<feature type="region of interest" description="Disordered" evidence="1">
    <location>
        <begin position="2318"/>
        <end position="2348"/>
    </location>
</feature>
<dbReference type="SUPFAM" id="SSF56281">
    <property type="entry name" value="Metallo-hydrolase/oxidoreductase"/>
    <property type="match status" value="1"/>
</dbReference>
<name>A0A8K9Y4R4_ONCMY</name>
<feature type="compositionally biased region" description="Low complexity" evidence="1">
    <location>
        <begin position="2616"/>
        <end position="2628"/>
    </location>
</feature>
<feature type="compositionally biased region" description="Basic and acidic residues" evidence="1">
    <location>
        <begin position="1673"/>
        <end position="1687"/>
    </location>
</feature>
<evidence type="ECO:0000313" key="5">
    <source>
        <dbReference type="Proteomes" id="UP000694395"/>
    </source>
</evidence>
<feature type="compositionally biased region" description="Low complexity" evidence="1">
    <location>
        <begin position="781"/>
        <end position="796"/>
    </location>
</feature>
<dbReference type="GO" id="GO:0031114">
    <property type="term" value="P:regulation of microtubule depolymerization"/>
    <property type="evidence" value="ECO:0007669"/>
    <property type="project" value="TreeGrafter"/>
</dbReference>
<feature type="compositionally biased region" description="Basic and acidic residues" evidence="1">
    <location>
        <begin position="1434"/>
        <end position="1447"/>
    </location>
</feature>
<feature type="compositionally biased region" description="Basic residues" evidence="1">
    <location>
        <begin position="2580"/>
        <end position="2591"/>
    </location>
</feature>
<feature type="compositionally biased region" description="Acidic residues" evidence="1">
    <location>
        <begin position="1316"/>
        <end position="1327"/>
    </location>
</feature>
<feature type="compositionally biased region" description="Acidic residues" evidence="1">
    <location>
        <begin position="853"/>
        <end position="868"/>
    </location>
</feature>
<dbReference type="GeneTree" id="ENSGT00940000158701"/>
<feature type="compositionally biased region" description="Basic and acidic residues" evidence="1">
    <location>
        <begin position="2183"/>
        <end position="2194"/>
    </location>
</feature>
<dbReference type="PANTHER" id="PTHR13843">
    <property type="entry name" value="MICROTUBULE-ASSOCIATED PROTEIN"/>
    <property type="match status" value="1"/>
</dbReference>
<feature type="compositionally biased region" description="Low complexity" evidence="1">
    <location>
        <begin position="1234"/>
        <end position="1254"/>
    </location>
</feature>